<proteinExistence type="predicted"/>
<gene>
    <name evidence="5" type="ORF">NM961_21850</name>
</gene>
<dbReference type="RefSeq" id="WP_255916555.1">
    <property type="nucleotide sequence ID" value="NZ_JANFQO010000029.1"/>
</dbReference>
<reference evidence="5" key="1">
    <citation type="submission" date="2022-07" db="EMBL/GenBank/DDBJ databases">
        <title>Tahibacter sp., a new gammaproteobacterium isolated from the silt sample collected at pig farm.</title>
        <authorList>
            <person name="Chen H."/>
        </authorList>
    </citation>
    <scope>NUCLEOTIDE SEQUENCE</scope>
    <source>
        <strain evidence="5">P2K</strain>
    </source>
</reference>
<protein>
    <submittedName>
        <fullName evidence="5">ECF-type sigma factor</fullName>
    </submittedName>
</protein>
<comment type="caution">
    <text evidence="5">The sequence shown here is derived from an EMBL/GenBank/DDBJ whole genome shotgun (WGS) entry which is preliminary data.</text>
</comment>
<accession>A0ABT1QYL6</accession>
<dbReference type="PANTHER" id="PTHR43133">
    <property type="entry name" value="RNA POLYMERASE ECF-TYPE SIGMA FACTO"/>
    <property type="match status" value="1"/>
</dbReference>
<dbReference type="Pfam" id="PF07638">
    <property type="entry name" value="Sigma70_ECF"/>
    <property type="match status" value="1"/>
</dbReference>
<evidence type="ECO:0000256" key="1">
    <source>
        <dbReference type="ARBA" id="ARBA00023015"/>
    </source>
</evidence>
<evidence type="ECO:0000256" key="3">
    <source>
        <dbReference type="ARBA" id="ARBA00023163"/>
    </source>
</evidence>
<dbReference type="SUPFAM" id="SSF88659">
    <property type="entry name" value="Sigma3 and sigma4 domains of RNA polymerase sigma factors"/>
    <property type="match status" value="1"/>
</dbReference>
<dbReference type="Gene3D" id="1.10.1740.10">
    <property type="match status" value="1"/>
</dbReference>
<evidence type="ECO:0000313" key="5">
    <source>
        <dbReference type="EMBL" id="MCQ4167368.1"/>
    </source>
</evidence>
<organism evidence="5 6">
    <name type="scientific">Tahibacter harae</name>
    <dbReference type="NCBI Taxonomy" id="2963937"/>
    <lineage>
        <taxon>Bacteria</taxon>
        <taxon>Pseudomonadati</taxon>
        <taxon>Pseudomonadota</taxon>
        <taxon>Gammaproteobacteria</taxon>
        <taxon>Lysobacterales</taxon>
        <taxon>Rhodanobacteraceae</taxon>
        <taxon>Tahibacter</taxon>
    </lineage>
</organism>
<dbReference type="InterPro" id="IPR013324">
    <property type="entry name" value="RNA_pol_sigma_r3/r4-like"/>
</dbReference>
<feature type="domain" description="RNA polymerase sigma-70 ECF-like HTH" evidence="4">
    <location>
        <begin position="4"/>
        <end position="179"/>
    </location>
</feature>
<dbReference type="InterPro" id="IPR039425">
    <property type="entry name" value="RNA_pol_sigma-70-like"/>
</dbReference>
<evidence type="ECO:0000259" key="4">
    <source>
        <dbReference type="Pfam" id="PF07638"/>
    </source>
</evidence>
<keyword evidence="6" id="KW-1185">Reference proteome</keyword>
<dbReference type="InterPro" id="IPR011517">
    <property type="entry name" value="RNA_pol_sigma70_ECF-like"/>
</dbReference>
<dbReference type="InterPro" id="IPR053812">
    <property type="entry name" value="HTH_Sigma70_ECF-like"/>
</dbReference>
<dbReference type="PANTHER" id="PTHR43133:SF39">
    <property type="entry name" value="SIMILAR TO RNA POLYMERASE SIGMA-E FACTOR"/>
    <property type="match status" value="1"/>
</dbReference>
<dbReference type="Gene3D" id="1.10.10.10">
    <property type="entry name" value="Winged helix-like DNA-binding domain superfamily/Winged helix DNA-binding domain"/>
    <property type="match status" value="1"/>
</dbReference>
<evidence type="ECO:0000256" key="2">
    <source>
        <dbReference type="ARBA" id="ARBA00023082"/>
    </source>
</evidence>
<name>A0ABT1QYL6_9GAMM</name>
<dbReference type="NCBIfam" id="TIGR02999">
    <property type="entry name" value="Sig-70_X6"/>
    <property type="match status" value="1"/>
</dbReference>
<evidence type="ECO:0000313" key="6">
    <source>
        <dbReference type="Proteomes" id="UP001165498"/>
    </source>
</evidence>
<keyword evidence="2" id="KW-0731">Sigma factor</keyword>
<dbReference type="Proteomes" id="UP001165498">
    <property type="component" value="Unassembled WGS sequence"/>
</dbReference>
<keyword evidence="1" id="KW-0805">Transcription regulation</keyword>
<keyword evidence="3" id="KW-0804">Transcription</keyword>
<dbReference type="EMBL" id="JANFQO010000029">
    <property type="protein sequence ID" value="MCQ4167368.1"/>
    <property type="molecule type" value="Genomic_DNA"/>
</dbReference>
<dbReference type="InterPro" id="IPR036388">
    <property type="entry name" value="WH-like_DNA-bd_sf"/>
</dbReference>
<sequence>MRPEITTLLDACRQGEASARDLLFERIYTELKRIARGTLRRSGPQLTISPSTLVHEVFLRLAGRDEAALADSRHFYSLIAAAMRQIVIDLGRRLATAKHGAGLRRVEMTDGLELGGVALEALLELDQALKHLQDCDAELAELVEWHFFAGLSFAEIGSLRGVTERTVRRHWETARIFLCDALPAGPG</sequence>